<dbReference type="AlphaFoldDB" id="N0B436"/>
<dbReference type="EMBL" id="CP005587">
    <property type="protein sequence ID" value="AGK56952.1"/>
    <property type="molecule type" value="Genomic_DNA"/>
</dbReference>
<reference evidence="2 3" key="1">
    <citation type="journal article" date="2013" name="Genome Announc.">
        <title>Genome sequences for three denitrifying bacterial strains isolated from a uranium- and nitrate-contaminated subsurface environment.</title>
        <authorList>
            <person name="Venkatramanan R."/>
            <person name="Prakash O."/>
            <person name="Woyke T."/>
            <person name="Chain P."/>
            <person name="Goodwin L.A."/>
            <person name="Watson D."/>
            <person name="Brooks S."/>
            <person name="Kostka J.E."/>
            <person name="Green S.J."/>
        </authorList>
    </citation>
    <scope>NUCLEOTIDE SEQUENCE [LARGE SCALE GENOMIC DNA]</scope>
    <source>
        <strain evidence="2 3">1NES1</strain>
    </source>
</reference>
<feature type="region of interest" description="Disordered" evidence="1">
    <location>
        <begin position="53"/>
        <end position="75"/>
    </location>
</feature>
<proteinExistence type="predicted"/>
<evidence type="ECO:0000313" key="3">
    <source>
        <dbReference type="Proteomes" id="UP000005952"/>
    </source>
</evidence>
<sequence>MHWLAEGQPVLSMAAGAEMFGVSTLPRRAEIPVSFQASEGRDAEEDAAGEILLSSELDDEVGEELSTPDEEQNDA</sequence>
<keyword evidence="3" id="KW-1185">Reference proteome</keyword>
<dbReference type="Proteomes" id="UP000005952">
    <property type="component" value="Chromosome"/>
</dbReference>
<feature type="compositionally biased region" description="Acidic residues" evidence="1">
    <location>
        <begin position="56"/>
        <end position="75"/>
    </location>
</feature>
<evidence type="ECO:0000313" key="2">
    <source>
        <dbReference type="EMBL" id="AGK56952.1"/>
    </source>
</evidence>
<dbReference type="HOGENOM" id="CLU_2666145_0_0_5"/>
<protein>
    <submittedName>
        <fullName evidence="2">Uncharacterized protein</fullName>
    </submittedName>
</protein>
<dbReference type="KEGG" id="hdt:HYPDE_26348"/>
<organism evidence="2 3">
    <name type="scientific">Hyphomicrobium denitrificans 1NES1</name>
    <dbReference type="NCBI Taxonomy" id="670307"/>
    <lineage>
        <taxon>Bacteria</taxon>
        <taxon>Pseudomonadati</taxon>
        <taxon>Pseudomonadota</taxon>
        <taxon>Alphaproteobacteria</taxon>
        <taxon>Hyphomicrobiales</taxon>
        <taxon>Hyphomicrobiaceae</taxon>
        <taxon>Hyphomicrobium</taxon>
    </lineage>
</organism>
<dbReference type="STRING" id="670307.HYPDE_26348"/>
<evidence type="ECO:0000256" key="1">
    <source>
        <dbReference type="SAM" id="MobiDB-lite"/>
    </source>
</evidence>
<name>N0B436_9HYPH</name>
<gene>
    <name evidence="2" type="ORF">HYPDE_26348</name>
</gene>
<accession>N0B436</accession>